<feature type="compositionally biased region" description="Basic and acidic residues" evidence="6">
    <location>
        <begin position="71"/>
        <end position="83"/>
    </location>
</feature>
<dbReference type="PANTHER" id="PTHR13748">
    <property type="entry name" value="COBW-RELATED"/>
    <property type="match status" value="1"/>
</dbReference>
<dbReference type="SUPFAM" id="SSF51045">
    <property type="entry name" value="WW domain"/>
    <property type="match status" value="1"/>
</dbReference>
<evidence type="ECO:0000256" key="6">
    <source>
        <dbReference type="SAM" id="MobiDB-lite"/>
    </source>
</evidence>
<evidence type="ECO:0000256" key="2">
    <source>
        <dbReference type="ARBA" id="ARBA00022801"/>
    </source>
</evidence>
<gene>
    <name evidence="8" type="ORF">Rsub_09363</name>
</gene>
<comment type="similarity">
    <text evidence="4">Belongs to the SIMIBI class G3E GTPase family. ZNG1 subfamily.</text>
</comment>
<evidence type="ECO:0000259" key="7">
    <source>
        <dbReference type="PROSITE" id="PS50020"/>
    </source>
</evidence>
<feature type="region of interest" description="Disordered" evidence="6">
    <location>
        <begin position="67"/>
        <end position="93"/>
    </location>
</feature>
<dbReference type="InterPro" id="IPR051316">
    <property type="entry name" value="Zinc-reg_GTPase_activator"/>
</dbReference>
<accession>A0A2V0PHC6</accession>
<dbReference type="Proteomes" id="UP000247498">
    <property type="component" value="Unassembled WGS sequence"/>
</dbReference>
<feature type="region of interest" description="Disordered" evidence="6">
    <location>
        <begin position="548"/>
        <end position="587"/>
    </location>
</feature>
<dbReference type="InterPro" id="IPR036627">
    <property type="entry name" value="CobW-likC_sf"/>
</dbReference>
<comment type="catalytic activity">
    <reaction evidence="5">
        <text>GTP + H2O = GDP + phosphate + H(+)</text>
        <dbReference type="Rhea" id="RHEA:19669"/>
        <dbReference type="ChEBI" id="CHEBI:15377"/>
        <dbReference type="ChEBI" id="CHEBI:15378"/>
        <dbReference type="ChEBI" id="CHEBI:37565"/>
        <dbReference type="ChEBI" id="CHEBI:43474"/>
        <dbReference type="ChEBI" id="CHEBI:58189"/>
    </reaction>
    <physiologicalReaction direction="left-to-right" evidence="5">
        <dbReference type="Rhea" id="RHEA:19670"/>
    </physiologicalReaction>
</comment>
<dbReference type="SUPFAM" id="SSF90002">
    <property type="entry name" value="Hypothetical protein YjiA, C-terminal domain"/>
    <property type="match status" value="1"/>
</dbReference>
<feature type="region of interest" description="Disordered" evidence="6">
    <location>
        <begin position="256"/>
        <end position="286"/>
    </location>
</feature>
<dbReference type="GO" id="GO:0005737">
    <property type="term" value="C:cytoplasm"/>
    <property type="evidence" value="ECO:0007669"/>
    <property type="project" value="TreeGrafter"/>
</dbReference>
<dbReference type="InterPro" id="IPR001202">
    <property type="entry name" value="WW_dom"/>
</dbReference>
<dbReference type="InterPro" id="IPR011629">
    <property type="entry name" value="CobW-like_C"/>
</dbReference>
<feature type="compositionally biased region" description="Low complexity" evidence="6">
    <location>
        <begin position="549"/>
        <end position="579"/>
    </location>
</feature>
<keyword evidence="2" id="KW-0378">Hydrolase</keyword>
<evidence type="ECO:0000313" key="8">
    <source>
        <dbReference type="EMBL" id="GBF96617.1"/>
    </source>
</evidence>
<comment type="caution">
    <text evidence="8">The sequence shown here is derived from an EMBL/GenBank/DDBJ whole genome shotgun (WGS) entry which is preliminary data.</text>
</comment>
<dbReference type="PANTHER" id="PTHR13748:SF70">
    <property type="entry name" value="COBW_HYPB_UREG NUCLEOTIDE-BINDING DOMAIN-CONTAINING PROTEIN"/>
    <property type="match status" value="1"/>
</dbReference>
<evidence type="ECO:0000256" key="1">
    <source>
        <dbReference type="ARBA" id="ARBA00022741"/>
    </source>
</evidence>
<reference evidence="8 9" key="1">
    <citation type="journal article" date="2018" name="Sci. Rep.">
        <title>Raphidocelis subcapitata (=Pseudokirchneriella subcapitata) provides an insight into genome evolution and environmental adaptations in the Sphaeropleales.</title>
        <authorList>
            <person name="Suzuki S."/>
            <person name="Yamaguchi H."/>
            <person name="Nakajima N."/>
            <person name="Kawachi M."/>
        </authorList>
    </citation>
    <scope>NUCLEOTIDE SEQUENCE [LARGE SCALE GENOMIC DNA]</scope>
    <source>
        <strain evidence="8 9">NIES-35</strain>
    </source>
</reference>
<feature type="domain" description="WW" evidence="7">
    <location>
        <begin position="519"/>
        <end position="553"/>
    </location>
</feature>
<feature type="region of interest" description="Disordered" evidence="6">
    <location>
        <begin position="313"/>
        <end position="397"/>
    </location>
</feature>
<organism evidence="8 9">
    <name type="scientific">Raphidocelis subcapitata</name>
    <dbReference type="NCBI Taxonomy" id="307507"/>
    <lineage>
        <taxon>Eukaryota</taxon>
        <taxon>Viridiplantae</taxon>
        <taxon>Chlorophyta</taxon>
        <taxon>core chlorophytes</taxon>
        <taxon>Chlorophyceae</taxon>
        <taxon>CS clade</taxon>
        <taxon>Sphaeropleales</taxon>
        <taxon>Selenastraceae</taxon>
        <taxon>Raphidocelis</taxon>
    </lineage>
</organism>
<dbReference type="InterPro" id="IPR027417">
    <property type="entry name" value="P-loop_NTPase"/>
</dbReference>
<dbReference type="OrthoDB" id="258627at2759"/>
<dbReference type="Pfam" id="PF02492">
    <property type="entry name" value="cobW"/>
    <property type="match status" value="1"/>
</dbReference>
<evidence type="ECO:0000256" key="3">
    <source>
        <dbReference type="ARBA" id="ARBA00023186"/>
    </source>
</evidence>
<sequence>MDASPSGAAAAQPAAAAPAAPQQGAKPKAPPAALHLVFGPRGGGKTALLDYVRATAPLPGGVLGRLSGVRLGDDGGDDTRAQPDDCAPPGPAPRELLAGPNGCVCAPLAGAPPAALLASIEAANKQRGRARQVFLELPADADPAPIAFACLTDPSAARRFRLAGAVCVVGADTLLQAPPVAGPDPAAAALQRQVAFCDLLLLTAPQALPPADLARARRAARALNQSAVLIECRGGRWPQVDALLAGHAFKFNPDAPQDEAAGCSHAEPPAPASPMPRSRDAGPCAAAAAASGAAPADESAWASAATHVTPPAGAAAAAAAPRSRGRALGRVTNRVSGSTGEDSSASDSDGRSGQSQKRALDDAAPSPAAPAAAAPAAGAPTAAAAPSASPKRRCRRASRRVDAAAAAAEGAAAAAAGAAPLESVAVAVEGTLDEYRFSMFMRDLLTERAPDILRCRGVLAVHGYGPQRFVFQGVRDTITYGPGDAPWAPGEPRVSQIVFVGRGLDREELVKGFRTCVWQPLPEGWREAFDPRTGYPYYYNATTHQKTWARPQQAPQQPQPPAAGDCADAPAAAPAAAGWGAAGGAEA</sequence>
<dbReference type="Gene3D" id="2.20.70.10">
    <property type="match status" value="1"/>
</dbReference>
<dbReference type="Gene3D" id="3.40.50.300">
    <property type="entry name" value="P-loop containing nucleotide triphosphate hydrolases"/>
    <property type="match status" value="1"/>
</dbReference>
<evidence type="ECO:0000313" key="9">
    <source>
        <dbReference type="Proteomes" id="UP000247498"/>
    </source>
</evidence>
<name>A0A2V0PHC6_9CHLO</name>
<dbReference type="GO" id="GO:0016787">
    <property type="term" value="F:hydrolase activity"/>
    <property type="evidence" value="ECO:0007669"/>
    <property type="project" value="UniProtKB-KW"/>
</dbReference>
<dbReference type="Gene3D" id="3.30.1220.10">
    <property type="entry name" value="CobW-like, C-terminal domain"/>
    <property type="match status" value="1"/>
</dbReference>
<feature type="region of interest" description="Disordered" evidence="6">
    <location>
        <begin position="1"/>
        <end position="33"/>
    </location>
</feature>
<evidence type="ECO:0000256" key="5">
    <source>
        <dbReference type="ARBA" id="ARBA00049117"/>
    </source>
</evidence>
<dbReference type="Pfam" id="PF07683">
    <property type="entry name" value="CobW_C"/>
    <property type="match status" value="1"/>
</dbReference>
<dbReference type="InParanoid" id="A0A2V0PHC6"/>
<dbReference type="InterPro" id="IPR036020">
    <property type="entry name" value="WW_dom_sf"/>
</dbReference>
<protein>
    <recommendedName>
        <fullName evidence="7">WW domain-containing protein</fullName>
    </recommendedName>
</protein>
<keyword evidence="3" id="KW-0143">Chaperone</keyword>
<proteinExistence type="inferred from homology"/>
<dbReference type="SMART" id="SM00456">
    <property type="entry name" value="WW"/>
    <property type="match status" value="1"/>
</dbReference>
<dbReference type="GO" id="GO:0000166">
    <property type="term" value="F:nucleotide binding"/>
    <property type="evidence" value="ECO:0007669"/>
    <property type="project" value="UniProtKB-KW"/>
</dbReference>
<dbReference type="PROSITE" id="PS50020">
    <property type="entry name" value="WW_DOMAIN_2"/>
    <property type="match status" value="1"/>
</dbReference>
<keyword evidence="9" id="KW-1185">Reference proteome</keyword>
<dbReference type="SMART" id="SM00833">
    <property type="entry name" value="CobW_C"/>
    <property type="match status" value="1"/>
</dbReference>
<dbReference type="EMBL" id="BDRX01000083">
    <property type="protein sequence ID" value="GBF96617.1"/>
    <property type="molecule type" value="Genomic_DNA"/>
</dbReference>
<dbReference type="Pfam" id="PF00397">
    <property type="entry name" value="WW"/>
    <property type="match status" value="1"/>
</dbReference>
<feature type="compositionally biased region" description="Low complexity" evidence="6">
    <location>
        <begin position="313"/>
        <end position="355"/>
    </location>
</feature>
<keyword evidence="1" id="KW-0547">Nucleotide-binding</keyword>
<dbReference type="CDD" id="cd00201">
    <property type="entry name" value="WW"/>
    <property type="match status" value="1"/>
</dbReference>
<dbReference type="InterPro" id="IPR003495">
    <property type="entry name" value="CobW/HypB/UreG_nucleotide-bd"/>
</dbReference>
<feature type="compositionally biased region" description="Low complexity" evidence="6">
    <location>
        <begin position="362"/>
        <end position="389"/>
    </location>
</feature>
<evidence type="ECO:0000256" key="4">
    <source>
        <dbReference type="ARBA" id="ARBA00034320"/>
    </source>
</evidence>
<dbReference type="STRING" id="307507.A0A2V0PHC6"/>
<dbReference type="AlphaFoldDB" id="A0A2V0PHC6"/>